<comment type="similarity">
    <text evidence="1">Belongs to the ComF/GntX family.</text>
</comment>
<gene>
    <name evidence="3" type="ORF">COU85_02625</name>
</gene>
<dbReference type="InterPro" id="IPR051910">
    <property type="entry name" value="ComF/GntX_DNA_util-trans"/>
</dbReference>
<protein>
    <recommendedName>
        <fullName evidence="2">Phosphoribosyltransferase domain-containing protein</fullName>
    </recommendedName>
</protein>
<dbReference type="PANTHER" id="PTHR47505:SF1">
    <property type="entry name" value="DNA UTILIZATION PROTEIN YHGH"/>
    <property type="match status" value="1"/>
</dbReference>
<dbReference type="InterPro" id="IPR029057">
    <property type="entry name" value="PRTase-like"/>
</dbReference>
<accession>A0A2M8KI87</accession>
<dbReference type="AlphaFoldDB" id="A0A2M8KI87"/>
<dbReference type="Gene3D" id="3.40.50.2020">
    <property type="match status" value="1"/>
</dbReference>
<evidence type="ECO:0000313" key="4">
    <source>
        <dbReference type="Proteomes" id="UP000231086"/>
    </source>
</evidence>
<proteinExistence type="inferred from homology"/>
<dbReference type="Proteomes" id="UP000231086">
    <property type="component" value="Unassembled WGS sequence"/>
</dbReference>
<dbReference type="PANTHER" id="PTHR47505">
    <property type="entry name" value="DNA UTILIZATION PROTEIN YHGH"/>
    <property type="match status" value="1"/>
</dbReference>
<organism evidence="3 4">
    <name type="scientific">Candidatus Portnoybacteria bacterium CG10_big_fil_rev_8_21_14_0_10_44_7</name>
    <dbReference type="NCBI Taxonomy" id="1974816"/>
    <lineage>
        <taxon>Bacteria</taxon>
        <taxon>Candidatus Portnoyibacteriota</taxon>
    </lineage>
</organism>
<evidence type="ECO:0000313" key="3">
    <source>
        <dbReference type="EMBL" id="PJE59634.1"/>
    </source>
</evidence>
<dbReference type="EMBL" id="PFEA01000050">
    <property type="protein sequence ID" value="PJE59634.1"/>
    <property type="molecule type" value="Genomic_DNA"/>
</dbReference>
<sequence>MEGIFSQIIFPHYCLLCHKENFLLCPDCQQTIKINQIFSCPLCADKKYFWEICSRCKRKYNFSLDGIFVTGFWQDPLVKKLIYFFKYEFVLEAGKILEQNLINFVKINEIFRYAVLPKKDIIVIPVPLHKKRLLWRGFNQSELLGQALATEFNLTDDNTILSRKINTFPQMGLPDAKSRKRNVYAAFCVNQSIKTSVLKDKIIFLVDDLTTTGATLDECARVLKKYRPKKIYGLVLARG</sequence>
<name>A0A2M8KI87_9BACT</name>
<comment type="caution">
    <text evidence="3">The sequence shown here is derived from an EMBL/GenBank/DDBJ whole genome shotgun (WGS) entry which is preliminary data.</text>
</comment>
<reference evidence="4" key="1">
    <citation type="submission" date="2017-09" db="EMBL/GenBank/DDBJ databases">
        <title>Depth-based differentiation of microbial function through sediment-hosted aquifers and enrichment of novel symbionts in the deep terrestrial subsurface.</title>
        <authorList>
            <person name="Probst A.J."/>
            <person name="Ladd B."/>
            <person name="Jarett J.K."/>
            <person name="Geller-Mcgrath D.E."/>
            <person name="Sieber C.M.K."/>
            <person name="Emerson J.B."/>
            <person name="Anantharaman K."/>
            <person name="Thomas B.C."/>
            <person name="Malmstrom R."/>
            <person name="Stieglmeier M."/>
            <person name="Klingl A."/>
            <person name="Woyke T."/>
            <person name="Ryan C.M."/>
            <person name="Banfield J.F."/>
        </authorList>
    </citation>
    <scope>NUCLEOTIDE SEQUENCE [LARGE SCALE GENOMIC DNA]</scope>
</reference>
<dbReference type="SUPFAM" id="SSF53271">
    <property type="entry name" value="PRTase-like"/>
    <property type="match status" value="1"/>
</dbReference>
<dbReference type="Pfam" id="PF00156">
    <property type="entry name" value="Pribosyltran"/>
    <property type="match status" value="1"/>
</dbReference>
<evidence type="ECO:0000256" key="1">
    <source>
        <dbReference type="ARBA" id="ARBA00008007"/>
    </source>
</evidence>
<dbReference type="InterPro" id="IPR000836">
    <property type="entry name" value="PRTase_dom"/>
</dbReference>
<evidence type="ECO:0000259" key="2">
    <source>
        <dbReference type="Pfam" id="PF00156"/>
    </source>
</evidence>
<dbReference type="CDD" id="cd06223">
    <property type="entry name" value="PRTases_typeI"/>
    <property type="match status" value="1"/>
</dbReference>
<feature type="domain" description="Phosphoribosyltransferase" evidence="2">
    <location>
        <begin position="193"/>
        <end position="236"/>
    </location>
</feature>